<evidence type="ECO:0000313" key="3">
    <source>
        <dbReference type="Proteomes" id="UP000327424"/>
    </source>
</evidence>
<dbReference type="RefSeq" id="WP_019439603.1">
    <property type="nucleotide sequence ID" value="NZ_ALOE01000002.1"/>
</dbReference>
<reference evidence="2 3" key="1">
    <citation type="submission" date="2019-09" db="EMBL/GenBank/DDBJ databases">
        <title>Hybrid Assembly of the complete Genome of the Deep-Sea Bacterium Moritella marina from long Nanopore and Illumina reads.</title>
        <authorList>
            <person name="Magin S."/>
            <person name="Georgoulis A."/>
            <person name="Papadimitriou K."/>
            <person name="Iliakis G."/>
            <person name="Vorgias C.E."/>
        </authorList>
    </citation>
    <scope>NUCLEOTIDE SEQUENCE [LARGE SCALE GENOMIC DNA]</scope>
    <source>
        <strain evidence="2 3">MP-1</strain>
    </source>
</reference>
<protein>
    <submittedName>
        <fullName evidence="2">Flp family type IVb pilin</fullName>
    </submittedName>
</protein>
<dbReference type="OrthoDB" id="5690605at2"/>
<keyword evidence="3" id="KW-1185">Reference proteome</keyword>
<sequence>MITKLYVKSAVALQEFKKDQRGVTAIEYAIIGVAISSIVLAVFNGALRESLTAAMTTVTDNISAANEPNT</sequence>
<name>A0A5J6WQU7_MORMI</name>
<organism evidence="2 3">
    <name type="scientific">Moritella marina ATCC 15381</name>
    <dbReference type="NCBI Taxonomy" id="1202962"/>
    <lineage>
        <taxon>Bacteria</taxon>
        <taxon>Pseudomonadati</taxon>
        <taxon>Pseudomonadota</taxon>
        <taxon>Gammaproteobacteria</taxon>
        <taxon>Alteromonadales</taxon>
        <taxon>Moritellaceae</taxon>
        <taxon>Moritella</taxon>
    </lineage>
</organism>
<keyword evidence="1" id="KW-0472">Membrane</keyword>
<accession>A0A5J6WQU7</accession>
<feature type="transmembrane region" description="Helical" evidence="1">
    <location>
        <begin position="25"/>
        <end position="47"/>
    </location>
</feature>
<keyword evidence="1" id="KW-1133">Transmembrane helix</keyword>
<gene>
    <name evidence="2" type="ORF">FR932_13320</name>
</gene>
<dbReference type="Proteomes" id="UP000327424">
    <property type="component" value="Chromosome"/>
</dbReference>
<dbReference type="KEGG" id="mmaa:FR932_13320"/>
<evidence type="ECO:0000313" key="2">
    <source>
        <dbReference type="EMBL" id="QFI38762.1"/>
    </source>
</evidence>
<dbReference type="AlphaFoldDB" id="A0A5J6WQU7"/>
<evidence type="ECO:0000256" key="1">
    <source>
        <dbReference type="SAM" id="Phobius"/>
    </source>
</evidence>
<dbReference type="Pfam" id="PF04964">
    <property type="entry name" value="Flp_Fap"/>
    <property type="match status" value="1"/>
</dbReference>
<keyword evidence="1" id="KW-0812">Transmembrane</keyword>
<dbReference type="EMBL" id="CP044399">
    <property type="protein sequence ID" value="QFI38762.1"/>
    <property type="molecule type" value="Genomic_DNA"/>
</dbReference>
<dbReference type="InterPro" id="IPR007047">
    <property type="entry name" value="Flp_Fap"/>
</dbReference>
<proteinExistence type="predicted"/>